<comment type="subcellular location">
    <subcellularLocation>
        <location evidence="1">Cytoplasm</location>
    </subcellularLocation>
</comment>
<comment type="subunit">
    <text evidence="2">Homodimer.</text>
</comment>
<reference evidence="13 14" key="1">
    <citation type="submission" date="2018-06" db="EMBL/GenBank/DDBJ databases">
        <authorList>
            <consortium name="Pathogen Informatics"/>
            <person name="Doyle S."/>
        </authorList>
    </citation>
    <scope>NUCLEOTIDE SEQUENCE [LARGE SCALE GENOMIC DNA]</scope>
    <source>
        <strain evidence="13 14">NCTC11647</strain>
    </source>
</reference>
<evidence type="ECO:0000256" key="6">
    <source>
        <dbReference type="ARBA" id="ARBA00023008"/>
    </source>
</evidence>
<dbReference type="GO" id="GO:0003677">
    <property type="term" value="F:DNA binding"/>
    <property type="evidence" value="ECO:0007669"/>
    <property type="project" value="UniProtKB-KW"/>
</dbReference>
<dbReference type="GeneID" id="93398484"/>
<keyword evidence="10" id="KW-0804">Transcription</keyword>
<evidence type="ECO:0000256" key="12">
    <source>
        <dbReference type="ARBA" id="ARBA00032335"/>
    </source>
</evidence>
<dbReference type="PANTHER" id="PTHR30204:SF16">
    <property type="entry name" value="HTH-TYPE TRANSCRIPTIONAL REGULATOR CUER"/>
    <property type="match status" value="1"/>
</dbReference>
<dbReference type="PROSITE" id="PS50937">
    <property type="entry name" value="HTH_MERR_2"/>
    <property type="match status" value="1"/>
</dbReference>
<dbReference type="InterPro" id="IPR009061">
    <property type="entry name" value="DNA-bd_dom_put_sf"/>
</dbReference>
<evidence type="ECO:0000313" key="13">
    <source>
        <dbReference type="EMBL" id="SPY28979.1"/>
    </source>
</evidence>
<evidence type="ECO:0000256" key="10">
    <source>
        <dbReference type="ARBA" id="ARBA00023163"/>
    </source>
</evidence>
<dbReference type="CDD" id="cd01108">
    <property type="entry name" value="HTH_CueR"/>
    <property type="match status" value="1"/>
</dbReference>
<sequence>MNISDIAKKTDLTTKTIRFYEDKGIITPPMRADNGYRYYNDGHLAELLLIKRSRLVGFSLEECRELLALSRDPNRRSADVKQKAIAKLKDIDHKISELIQMKHTLETLTKQCPGNEHSCCPIIEGLSNEKL</sequence>
<organism evidence="13 14">
    <name type="scientific">Photobacterium damselae</name>
    <dbReference type="NCBI Taxonomy" id="38293"/>
    <lineage>
        <taxon>Bacteria</taxon>
        <taxon>Pseudomonadati</taxon>
        <taxon>Pseudomonadota</taxon>
        <taxon>Gammaproteobacteria</taxon>
        <taxon>Vibrionales</taxon>
        <taxon>Vibrionaceae</taxon>
        <taxon>Photobacterium</taxon>
    </lineage>
</organism>
<dbReference type="GO" id="GO:0045893">
    <property type="term" value="P:positive regulation of DNA-templated transcription"/>
    <property type="evidence" value="ECO:0007669"/>
    <property type="project" value="InterPro"/>
</dbReference>
<dbReference type="PRINTS" id="PR00040">
    <property type="entry name" value="HTHMERR"/>
</dbReference>
<evidence type="ECO:0000256" key="8">
    <source>
        <dbReference type="ARBA" id="ARBA00023125"/>
    </source>
</evidence>
<dbReference type="Gene3D" id="1.10.1660.10">
    <property type="match status" value="1"/>
</dbReference>
<keyword evidence="5" id="KW-0479">Metal-binding</keyword>
<dbReference type="PROSITE" id="PS00552">
    <property type="entry name" value="HTH_MERR_1"/>
    <property type="match status" value="1"/>
</dbReference>
<accession>A0A2T3QHS5</accession>
<dbReference type="Pfam" id="PF13411">
    <property type="entry name" value="MerR_1"/>
    <property type="match status" value="1"/>
</dbReference>
<keyword evidence="9" id="KW-0010">Activator</keyword>
<keyword evidence="8" id="KW-0238">DNA-binding</keyword>
<dbReference type="InterPro" id="IPR000551">
    <property type="entry name" value="MerR-type_HTH_dom"/>
</dbReference>
<dbReference type="PANTHER" id="PTHR30204">
    <property type="entry name" value="REDOX-CYCLING DRUG-SENSING TRANSCRIPTIONAL ACTIVATOR SOXR"/>
    <property type="match status" value="1"/>
</dbReference>
<dbReference type="GO" id="GO:0005737">
    <property type="term" value="C:cytoplasm"/>
    <property type="evidence" value="ECO:0007669"/>
    <property type="project" value="UniProtKB-SubCell"/>
</dbReference>
<evidence type="ECO:0000256" key="3">
    <source>
        <dbReference type="ARBA" id="ARBA00017250"/>
    </source>
</evidence>
<evidence type="ECO:0000313" key="14">
    <source>
        <dbReference type="Proteomes" id="UP000251647"/>
    </source>
</evidence>
<dbReference type="RefSeq" id="WP_036763374.1">
    <property type="nucleotide sequence ID" value="NZ_CP018297.1"/>
</dbReference>
<dbReference type="InterPro" id="IPR047057">
    <property type="entry name" value="MerR_fam"/>
</dbReference>
<dbReference type="EMBL" id="UATL01000001">
    <property type="protein sequence ID" value="SPY28979.1"/>
    <property type="molecule type" value="Genomic_DNA"/>
</dbReference>
<evidence type="ECO:0000256" key="9">
    <source>
        <dbReference type="ARBA" id="ARBA00023159"/>
    </source>
</evidence>
<dbReference type="SMART" id="SM00422">
    <property type="entry name" value="HTH_MERR"/>
    <property type="match status" value="1"/>
</dbReference>
<keyword evidence="7" id="KW-0805">Transcription regulation</keyword>
<evidence type="ECO:0000256" key="4">
    <source>
        <dbReference type="ARBA" id="ARBA00022490"/>
    </source>
</evidence>
<dbReference type="OrthoDB" id="9802039at2"/>
<protein>
    <recommendedName>
        <fullName evidence="3">HTH-type transcriptional regulator CueR</fullName>
    </recommendedName>
    <alternativeName>
        <fullName evidence="12">Copper efflux regulator</fullName>
    </alternativeName>
    <alternativeName>
        <fullName evidence="11">Copper export regulator</fullName>
    </alternativeName>
</protein>
<dbReference type="AlphaFoldDB" id="A0A2T3QHS5"/>
<gene>
    <name evidence="13" type="primary">cueR</name>
    <name evidence="13" type="ORF">NCTC11647_02089</name>
</gene>
<evidence type="ECO:0000256" key="2">
    <source>
        <dbReference type="ARBA" id="ARBA00011738"/>
    </source>
</evidence>
<evidence type="ECO:0000256" key="7">
    <source>
        <dbReference type="ARBA" id="ARBA00023015"/>
    </source>
</evidence>
<keyword evidence="6" id="KW-0186">Copper</keyword>
<dbReference type="SUPFAM" id="SSF46955">
    <property type="entry name" value="Putative DNA-binding domain"/>
    <property type="match status" value="1"/>
</dbReference>
<dbReference type="Proteomes" id="UP000251647">
    <property type="component" value="Unassembled WGS sequence"/>
</dbReference>
<evidence type="ECO:0000256" key="11">
    <source>
        <dbReference type="ARBA" id="ARBA00031472"/>
    </source>
</evidence>
<dbReference type="GO" id="GO:0005507">
    <property type="term" value="F:copper ion binding"/>
    <property type="evidence" value="ECO:0007669"/>
    <property type="project" value="InterPro"/>
</dbReference>
<keyword evidence="4" id="KW-0963">Cytoplasm</keyword>
<name>A0A2T3QHS5_PHODM</name>
<proteinExistence type="predicted"/>
<evidence type="ECO:0000256" key="1">
    <source>
        <dbReference type="ARBA" id="ARBA00004496"/>
    </source>
</evidence>
<dbReference type="GO" id="GO:0003700">
    <property type="term" value="F:DNA-binding transcription factor activity"/>
    <property type="evidence" value="ECO:0007669"/>
    <property type="project" value="InterPro"/>
</dbReference>
<dbReference type="InterPro" id="IPR011789">
    <property type="entry name" value="CueR"/>
</dbReference>
<evidence type="ECO:0000256" key="5">
    <source>
        <dbReference type="ARBA" id="ARBA00022723"/>
    </source>
</evidence>
<dbReference type="NCBIfam" id="TIGR02044">
    <property type="entry name" value="CueR"/>
    <property type="match status" value="1"/>
</dbReference>